<dbReference type="GO" id="GO:0030246">
    <property type="term" value="F:carbohydrate binding"/>
    <property type="evidence" value="ECO:0007669"/>
    <property type="project" value="EnsemblFungi"/>
</dbReference>
<keyword evidence="6" id="KW-0106">Calcium</keyword>
<sequence length="632" mass="71308">MSTDRRLSYVARAKAMFRHALDGYMDYAFPLDELNPISCTGRSVDRADQNNWNINDVLGNFSVTLVDSLDAIYTVLGPQEFHEAVRKVIDVVSFDQDSRVQVFEVTIRMLGGLVSAHHLASTPFHTLLGSTDSHLISSRDRKVYGSMPGYNGELLKLAEDLGERLLPAFDTTTGLPFPRVHLRKGVLPWEVSDTCTAGAGTLLMEFGALSRLYNDTGYQIFEKKAKHSLEYIWSRRSPLNLLGNTIDTASGVWLQKLSGIGAGADSFYEYLLKSYILFGDDTLHKTFQDAYTAVQLYNKDEPGWFYKNVDMDSGNQVVNWVDSLSAFWPGLQVLAGDVDGAVKLHFVFWSIWNKFKAFPERYDFAQRVANIGHYPLRPELIESTYFLYQATKNPFYLEVGAQILEDLESQTKTSCGFAAMQSVGTKNLDPRMESFFLSETLKYLYLLFDTENIFNKHQTNFIYTTEGHVLPIHPISRSRNKPIPSSPSKPPIRPLTCPLPSVHFNYHLPTFTGTHAPLPISEIQAINQMLGLHTYASFNLLEEPTTCKQNHTLVVPGSPELVQESDVMYVFDFETVKLVVVLSAYLFVWGGWRWLFGCVMCCLRRGRRRMEVATAAVGDDGGKDEAEKEGEE</sequence>
<comment type="cofactor">
    <cofactor evidence="6">
        <name>Ca(2+)</name>
        <dbReference type="ChEBI" id="CHEBI:29108"/>
    </cofactor>
</comment>
<dbReference type="GO" id="GO:0097466">
    <property type="term" value="P:ubiquitin-dependent glycoprotein ERAD pathway"/>
    <property type="evidence" value="ECO:0007669"/>
    <property type="project" value="EnsemblFungi"/>
</dbReference>
<dbReference type="EMBL" id="MCGO01000049">
    <property type="protein sequence ID" value="ORY37680.1"/>
    <property type="molecule type" value="Genomic_DNA"/>
</dbReference>
<dbReference type="GO" id="GO:0005975">
    <property type="term" value="P:carbohydrate metabolic process"/>
    <property type="evidence" value="ECO:0007669"/>
    <property type="project" value="InterPro"/>
</dbReference>
<keyword evidence="3" id="KW-0256">Endoplasmic reticulum</keyword>
<dbReference type="GO" id="GO:0005509">
    <property type="term" value="F:calcium ion binding"/>
    <property type="evidence" value="ECO:0007669"/>
    <property type="project" value="InterPro"/>
</dbReference>
<organism evidence="9 10">
    <name type="scientific">Rhizoclosmatium globosum</name>
    <dbReference type="NCBI Taxonomy" id="329046"/>
    <lineage>
        <taxon>Eukaryota</taxon>
        <taxon>Fungi</taxon>
        <taxon>Fungi incertae sedis</taxon>
        <taxon>Chytridiomycota</taxon>
        <taxon>Chytridiomycota incertae sedis</taxon>
        <taxon>Chytridiomycetes</taxon>
        <taxon>Chytridiales</taxon>
        <taxon>Chytriomycetaceae</taxon>
        <taxon>Rhizoclosmatium</taxon>
    </lineage>
</organism>
<proteinExistence type="inferred from homology"/>
<accession>A0A1Y2BSF4</accession>
<keyword evidence="10" id="KW-1185">Reference proteome</keyword>
<evidence type="ECO:0000256" key="6">
    <source>
        <dbReference type="PIRSR" id="PIRSR601382-2"/>
    </source>
</evidence>
<dbReference type="GO" id="GO:0044322">
    <property type="term" value="C:endoplasmic reticulum quality control compartment"/>
    <property type="evidence" value="ECO:0007669"/>
    <property type="project" value="GOC"/>
</dbReference>
<dbReference type="STRING" id="329046.A0A1Y2BSF4"/>
<protein>
    <recommendedName>
        <fullName evidence="7">alpha-1,2-Mannosidase</fullName>
        <ecNumber evidence="7">3.2.1.-</ecNumber>
    </recommendedName>
</protein>
<feature type="active site" evidence="5">
    <location>
        <position position="265"/>
    </location>
</feature>
<dbReference type="AlphaFoldDB" id="A0A1Y2BSF4"/>
<keyword evidence="4" id="KW-0325">Glycoprotein</keyword>
<evidence type="ECO:0000256" key="8">
    <source>
        <dbReference type="SAM" id="Phobius"/>
    </source>
</evidence>
<evidence type="ECO:0000256" key="4">
    <source>
        <dbReference type="ARBA" id="ARBA00023180"/>
    </source>
</evidence>
<reference evidence="9 10" key="1">
    <citation type="submission" date="2016-07" db="EMBL/GenBank/DDBJ databases">
        <title>Pervasive Adenine N6-methylation of Active Genes in Fungi.</title>
        <authorList>
            <consortium name="DOE Joint Genome Institute"/>
            <person name="Mondo S.J."/>
            <person name="Dannebaum R.O."/>
            <person name="Kuo R.C."/>
            <person name="Labutti K."/>
            <person name="Haridas S."/>
            <person name="Kuo A."/>
            <person name="Salamov A."/>
            <person name="Ahrendt S.R."/>
            <person name="Lipzen A."/>
            <person name="Sullivan W."/>
            <person name="Andreopoulos W.B."/>
            <person name="Clum A."/>
            <person name="Lindquist E."/>
            <person name="Daum C."/>
            <person name="Ramamoorthy G.K."/>
            <person name="Gryganskyi A."/>
            <person name="Culley D."/>
            <person name="Magnuson J.K."/>
            <person name="James T.Y."/>
            <person name="O'Malley M.A."/>
            <person name="Stajich J.E."/>
            <person name="Spatafora J.W."/>
            <person name="Visel A."/>
            <person name="Grigoriev I.V."/>
        </authorList>
    </citation>
    <scope>NUCLEOTIDE SEQUENCE [LARGE SCALE GENOMIC DNA]</scope>
    <source>
        <strain evidence="9 10">JEL800</strain>
    </source>
</reference>
<dbReference type="Gene3D" id="1.50.10.10">
    <property type="match status" value="1"/>
</dbReference>
<keyword evidence="8" id="KW-1133">Transmembrane helix</keyword>
<keyword evidence="7" id="KW-0378">Hydrolase</keyword>
<keyword evidence="8" id="KW-0472">Membrane</keyword>
<comment type="subcellular location">
    <subcellularLocation>
        <location evidence="1">Endoplasmic reticulum</location>
    </subcellularLocation>
</comment>
<feature type="active site" evidence="5">
    <location>
        <position position="379"/>
    </location>
</feature>
<feature type="active site" description="Proton donor" evidence="5">
    <location>
        <position position="360"/>
    </location>
</feature>
<keyword evidence="6" id="KW-0479">Metal-binding</keyword>
<keyword evidence="7" id="KW-0326">Glycosidase</keyword>
<dbReference type="InterPro" id="IPR001382">
    <property type="entry name" value="Glyco_hydro_47"/>
</dbReference>
<dbReference type="InterPro" id="IPR036026">
    <property type="entry name" value="Seven-hairpin_glycosidases"/>
</dbReference>
<dbReference type="Pfam" id="PF01532">
    <property type="entry name" value="Glyco_hydro_47"/>
    <property type="match status" value="1"/>
</dbReference>
<dbReference type="GO" id="GO:0016020">
    <property type="term" value="C:membrane"/>
    <property type="evidence" value="ECO:0007669"/>
    <property type="project" value="InterPro"/>
</dbReference>
<feature type="binding site" evidence="6">
    <location>
        <position position="465"/>
    </location>
    <ligand>
        <name>Ca(2+)</name>
        <dbReference type="ChEBI" id="CHEBI:29108"/>
    </ligand>
</feature>
<dbReference type="PANTHER" id="PTHR45679">
    <property type="entry name" value="ER DEGRADATION-ENHANCING ALPHA-MANNOSIDASE-LIKE PROTEIN 2"/>
    <property type="match status" value="1"/>
</dbReference>
<evidence type="ECO:0000256" key="5">
    <source>
        <dbReference type="PIRSR" id="PIRSR601382-1"/>
    </source>
</evidence>
<gene>
    <name evidence="9" type="ORF">BCR33DRAFT_663463</name>
</gene>
<dbReference type="SUPFAM" id="SSF48225">
    <property type="entry name" value="Seven-hairpin glycosidases"/>
    <property type="match status" value="1"/>
</dbReference>
<name>A0A1Y2BSF4_9FUNG</name>
<evidence type="ECO:0000256" key="3">
    <source>
        <dbReference type="ARBA" id="ARBA00022824"/>
    </source>
</evidence>
<feature type="transmembrane region" description="Helical" evidence="8">
    <location>
        <begin position="578"/>
        <end position="603"/>
    </location>
</feature>
<dbReference type="GO" id="GO:0106055">
    <property type="term" value="C:mannosyl-oligosaccharide 1,2-alpha-mannosidase complex"/>
    <property type="evidence" value="ECO:0007669"/>
    <property type="project" value="EnsemblFungi"/>
</dbReference>
<evidence type="ECO:0000313" key="10">
    <source>
        <dbReference type="Proteomes" id="UP000193642"/>
    </source>
</evidence>
<dbReference type="InterPro" id="IPR044674">
    <property type="entry name" value="EDEM1/2/3"/>
</dbReference>
<dbReference type="PRINTS" id="PR00747">
    <property type="entry name" value="GLYHDRLASE47"/>
</dbReference>
<dbReference type="InterPro" id="IPR012341">
    <property type="entry name" value="6hp_glycosidase-like_sf"/>
</dbReference>
<dbReference type="Proteomes" id="UP000193642">
    <property type="component" value="Unassembled WGS sequence"/>
</dbReference>
<dbReference type="GO" id="GO:0004571">
    <property type="term" value="F:mannosyl-oligosaccharide 1,2-alpha-mannosidase activity"/>
    <property type="evidence" value="ECO:0007669"/>
    <property type="project" value="EnsemblFungi"/>
</dbReference>
<dbReference type="GO" id="GO:1900103">
    <property type="term" value="P:positive regulation of endoplasmic reticulum unfolded protein response"/>
    <property type="evidence" value="ECO:0007669"/>
    <property type="project" value="EnsemblFungi"/>
</dbReference>
<dbReference type="GO" id="GO:1904380">
    <property type="term" value="P:endoplasmic reticulum mannose trimming"/>
    <property type="evidence" value="ECO:0007669"/>
    <property type="project" value="EnsemblFungi"/>
</dbReference>
<evidence type="ECO:0000256" key="7">
    <source>
        <dbReference type="RuleBase" id="RU361193"/>
    </source>
</evidence>
<dbReference type="EC" id="3.2.1.-" evidence="7"/>
<keyword evidence="8" id="KW-0812">Transmembrane</keyword>
<evidence type="ECO:0000256" key="1">
    <source>
        <dbReference type="ARBA" id="ARBA00004240"/>
    </source>
</evidence>
<comment type="similarity">
    <text evidence="2 7">Belongs to the glycosyl hydrolase 47 family.</text>
</comment>
<evidence type="ECO:0000256" key="2">
    <source>
        <dbReference type="ARBA" id="ARBA00007658"/>
    </source>
</evidence>
<dbReference type="OrthoDB" id="8118055at2759"/>
<dbReference type="PANTHER" id="PTHR45679:SF5">
    <property type="entry name" value="ER DEGRADATION-ENHANCING ALPHA-MANNOSIDASE-LIKE PROTEIN 1"/>
    <property type="match status" value="1"/>
</dbReference>
<evidence type="ECO:0000313" key="9">
    <source>
        <dbReference type="EMBL" id="ORY37680.1"/>
    </source>
</evidence>
<comment type="caution">
    <text evidence="9">The sequence shown here is derived from an EMBL/GenBank/DDBJ whole genome shotgun (WGS) entry which is preliminary data.</text>
</comment>
<feature type="active site" description="Proton donor" evidence="5">
    <location>
        <position position="104"/>
    </location>
</feature>